<keyword evidence="2" id="KW-1133">Transmembrane helix</keyword>
<reference evidence="3 4" key="1">
    <citation type="submission" date="2020-02" db="EMBL/GenBank/DDBJ databases">
        <title>Nitrogenibacter mangrovi gen. nov., sp. nov. isolated from mangrove sediment, a denitrifying betaproteobacterium.</title>
        <authorList>
            <person name="Liao H."/>
            <person name="Tian Y."/>
        </authorList>
    </citation>
    <scope>NUCLEOTIDE SEQUENCE [LARGE SCALE GENOMIC DNA]</scope>
    <source>
        <strain evidence="3 4">M9-3-2</strain>
    </source>
</reference>
<proteinExistence type="predicted"/>
<evidence type="ECO:0000313" key="3">
    <source>
        <dbReference type="EMBL" id="QID17481.1"/>
    </source>
</evidence>
<organism evidence="3 4">
    <name type="scientific">Nitrogeniibacter mangrovi</name>
    <dbReference type="NCBI Taxonomy" id="2016596"/>
    <lineage>
        <taxon>Bacteria</taxon>
        <taxon>Pseudomonadati</taxon>
        <taxon>Pseudomonadota</taxon>
        <taxon>Betaproteobacteria</taxon>
        <taxon>Rhodocyclales</taxon>
        <taxon>Zoogloeaceae</taxon>
        <taxon>Nitrogeniibacter</taxon>
    </lineage>
</organism>
<evidence type="ECO:0000256" key="1">
    <source>
        <dbReference type="SAM" id="MobiDB-lite"/>
    </source>
</evidence>
<accession>A0A6C1B1I7</accession>
<name>A0A6C1B1I7_9RHOO</name>
<sequence>MHLLQMPLPMWLIPIAFFGLFAAFWIGLTRLMRRLARMTDPVPADAGPRRARSRWGTAHINGTRAKNCVRVDTYTSGHAVQMHPVFGGGRVWLPKDGTRVERDADDHVRMHYGRHQVELFGRLADAVDMPTGAHVPTPAPPLQSPPPLRRDDSGSRFSRLALWIAIVLLLYVLIHRVAPDWVAPVERWLGR</sequence>
<protein>
    <submittedName>
        <fullName evidence="3">Uncharacterized protein</fullName>
    </submittedName>
</protein>
<gene>
    <name evidence="3" type="ORF">G3580_07385</name>
</gene>
<feature type="transmembrane region" description="Helical" evidence="2">
    <location>
        <begin position="160"/>
        <end position="178"/>
    </location>
</feature>
<dbReference type="AlphaFoldDB" id="A0A6C1B1I7"/>
<dbReference type="Proteomes" id="UP000501991">
    <property type="component" value="Chromosome"/>
</dbReference>
<feature type="region of interest" description="Disordered" evidence="1">
    <location>
        <begin position="130"/>
        <end position="151"/>
    </location>
</feature>
<evidence type="ECO:0000313" key="4">
    <source>
        <dbReference type="Proteomes" id="UP000501991"/>
    </source>
</evidence>
<keyword evidence="2" id="KW-0812">Transmembrane</keyword>
<dbReference type="EMBL" id="CP048836">
    <property type="protein sequence ID" value="QID17481.1"/>
    <property type="molecule type" value="Genomic_DNA"/>
</dbReference>
<dbReference type="KEGG" id="azq:G3580_07385"/>
<keyword evidence="4" id="KW-1185">Reference proteome</keyword>
<feature type="transmembrane region" description="Helical" evidence="2">
    <location>
        <begin position="6"/>
        <end position="28"/>
    </location>
</feature>
<evidence type="ECO:0000256" key="2">
    <source>
        <dbReference type="SAM" id="Phobius"/>
    </source>
</evidence>
<dbReference type="RefSeq" id="WP_173764645.1">
    <property type="nucleotide sequence ID" value="NZ_CP048836.1"/>
</dbReference>
<feature type="compositionally biased region" description="Pro residues" evidence="1">
    <location>
        <begin position="137"/>
        <end position="147"/>
    </location>
</feature>
<keyword evidence="2" id="KW-0472">Membrane</keyword>